<dbReference type="InterPro" id="IPR018093">
    <property type="entry name" value="BCCT_CS"/>
</dbReference>
<dbReference type="PROSITE" id="PS01303">
    <property type="entry name" value="BCCT"/>
    <property type="match status" value="1"/>
</dbReference>
<organism evidence="9 10">
    <name type="scientific">Salisediminibacterium halotolerans</name>
    <dbReference type="NCBI Taxonomy" id="517425"/>
    <lineage>
        <taxon>Bacteria</taxon>
        <taxon>Bacillati</taxon>
        <taxon>Bacillota</taxon>
        <taxon>Bacilli</taxon>
        <taxon>Bacillales</taxon>
        <taxon>Bacillaceae</taxon>
        <taxon>Salisediminibacterium</taxon>
    </lineage>
</organism>
<name>A0A1H9WVK0_9BACI</name>
<feature type="transmembrane region" description="Helical" evidence="8">
    <location>
        <begin position="190"/>
        <end position="218"/>
    </location>
</feature>
<gene>
    <name evidence="9" type="ORF">SAMN05444126_1512</name>
</gene>
<dbReference type="InterPro" id="IPR000060">
    <property type="entry name" value="BCCT_transptr"/>
</dbReference>
<comment type="caution">
    <text evidence="9">The sequence shown here is derived from an EMBL/GenBank/DDBJ whole genome shotgun (WGS) entry which is preliminary data.</text>
</comment>
<proteinExistence type="inferred from homology"/>
<feature type="transmembrane region" description="Helical" evidence="8">
    <location>
        <begin position="84"/>
        <end position="105"/>
    </location>
</feature>
<dbReference type="GO" id="GO:0022857">
    <property type="term" value="F:transmembrane transporter activity"/>
    <property type="evidence" value="ECO:0007669"/>
    <property type="project" value="InterPro"/>
</dbReference>
<keyword evidence="10" id="KW-1185">Reference proteome</keyword>
<keyword evidence="3" id="KW-0813">Transport</keyword>
<evidence type="ECO:0000256" key="7">
    <source>
        <dbReference type="ARBA" id="ARBA00023136"/>
    </source>
</evidence>
<keyword evidence="4" id="KW-1003">Cell membrane</keyword>
<feature type="transmembrane region" description="Helical" evidence="8">
    <location>
        <begin position="136"/>
        <end position="157"/>
    </location>
</feature>
<comment type="similarity">
    <text evidence="2">Belongs to the BCCT transporter (TC 2.A.15) family.</text>
</comment>
<evidence type="ECO:0000256" key="2">
    <source>
        <dbReference type="ARBA" id="ARBA00005658"/>
    </source>
</evidence>
<evidence type="ECO:0000256" key="4">
    <source>
        <dbReference type="ARBA" id="ARBA00022475"/>
    </source>
</evidence>
<dbReference type="OrthoDB" id="9775735at2"/>
<reference evidence="10" key="1">
    <citation type="submission" date="2016-10" db="EMBL/GenBank/DDBJ databases">
        <authorList>
            <person name="de Groot N.N."/>
        </authorList>
    </citation>
    <scope>NUCLEOTIDE SEQUENCE [LARGE SCALE GENOMIC DNA]</scope>
    <source>
        <strain evidence="10">10nlg</strain>
    </source>
</reference>
<keyword evidence="6 8" id="KW-1133">Transmembrane helix</keyword>
<evidence type="ECO:0000313" key="9">
    <source>
        <dbReference type="EMBL" id="SES37865.1"/>
    </source>
</evidence>
<evidence type="ECO:0000256" key="1">
    <source>
        <dbReference type="ARBA" id="ARBA00004651"/>
    </source>
</evidence>
<dbReference type="Proteomes" id="UP000199318">
    <property type="component" value="Unassembled WGS sequence"/>
</dbReference>
<evidence type="ECO:0000256" key="3">
    <source>
        <dbReference type="ARBA" id="ARBA00022448"/>
    </source>
</evidence>
<keyword evidence="5 8" id="KW-0812">Transmembrane</keyword>
<feature type="transmembrane region" description="Helical" evidence="8">
    <location>
        <begin position="443"/>
        <end position="462"/>
    </location>
</feature>
<dbReference type="Pfam" id="PF02028">
    <property type="entry name" value="BCCT"/>
    <property type="match status" value="1"/>
</dbReference>
<feature type="transmembrane region" description="Helical" evidence="8">
    <location>
        <begin position="7"/>
        <end position="24"/>
    </location>
</feature>
<dbReference type="GO" id="GO:0005886">
    <property type="term" value="C:plasma membrane"/>
    <property type="evidence" value="ECO:0007669"/>
    <property type="project" value="UniProtKB-SubCell"/>
</dbReference>
<feature type="transmembrane region" description="Helical" evidence="8">
    <location>
        <begin position="314"/>
        <end position="331"/>
    </location>
</feature>
<protein>
    <submittedName>
        <fullName evidence="9">Glycine betaine transporter</fullName>
    </submittedName>
</protein>
<dbReference type="EMBL" id="FOGV01000051">
    <property type="protein sequence ID" value="SES37865.1"/>
    <property type="molecule type" value="Genomic_DNA"/>
</dbReference>
<evidence type="ECO:0000256" key="6">
    <source>
        <dbReference type="ARBA" id="ARBA00022989"/>
    </source>
</evidence>
<sequence length="511" mass="55952">MKKLTPVFLIGFSIAFAFIVWGVIAPDNLEYITGSIQGFITEQFGWFYLLAATGFVAFAIFLAISPYGRIKLGKEDEEPEYSYLTWFSFLFTAGMGIGLVFWGVAEPMSHVFEPSPHAGTEGGTIDAAGAALRYSFFHWGVHPWAIYSVVALTLAYFKFRKNSPGVVSAAFEPLIGEKANGGMGTAINTIVVFATIFGVATSLGFGTAQLGGGLNIIFGMDNTITLQMIIILVITVLYMISSLSGLDVGIRILSRVNIFLAVMLMLFLLFSGPTNFIMNSFTQTFGAYIADFINMSFQLDTFDVDTTWVDGWTIFYWAWWIAWAPFVGTFIARVSRGRTIREFIIGVIAVPTVFGALWFSVFGGSAINLQFFQGVDIYSVIQDEGNETALFTVLQEYNLGSVLSIIALLLIASFFITSADSATFVLGMQTTHGSLNPPNNVKLIWGGIQSATAAVLLLSGGLEALETAAIIAAFPFVIIMIFMVISLMKSLRKEMIPPRRKIARPPKKERS</sequence>
<accession>A0A1H9WVK0</accession>
<feature type="transmembrane region" description="Helical" evidence="8">
    <location>
        <begin position="44"/>
        <end position="64"/>
    </location>
</feature>
<keyword evidence="7 8" id="KW-0472">Membrane</keyword>
<evidence type="ECO:0000313" key="10">
    <source>
        <dbReference type="Proteomes" id="UP000199318"/>
    </source>
</evidence>
<evidence type="ECO:0000256" key="8">
    <source>
        <dbReference type="SAM" id="Phobius"/>
    </source>
</evidence>
<feature type="transmembrane region" description="Helical" evidence="8">
    <location>
        <begin position="258"/>
        <end position="278"/>
    </location>
</feature>
<feature type="transmembrane region" description="Helical" evidence="8">
    <location>
        <begin position="343"/>
        <end position="362"/>
    </location>
</feature>
<comment type="subcellular location">
    <subcellularLocation>
        <location evidence="1">Cell membrane</location>
        <topology evidence="1">Multi-pass membrane protein</topology>
    </subcellularLocation>
</comment>
<evidence type="ECO:0000256" key="5">
    <source>
        <dbReference type="ARBA" id="ARBA00022692"/>
    </source>
</evidence>
<feature type="transmembrane region" description="Helical" evidence="8">
    <location>
        <begin position="224"/>
        <end position="246"/>
    </location>
</feature>
<dbReference type="PANTHER" id="PTHR30047:SF7">
    <property type="entry name" value="HIGH-AFFINITY CHOLINE TRANSPORT PROTEIN"/>
    <property type="match status" value="1"/>
</dbReference>
<dbReference type="RefSeq" id="WP_093075367.1">
    <property type="nucleotide sequence ID" value="NZ_FOGV01000051.1"/>
</dbReference>
<feature type="transmembrane region" description="Helical" evidence="8">
    <location>
        <begin position="468"/>
        <end position="491"/>
    </location>
</feature>
<feature type="transmembrane region" description="Helical" evidence="8">
    <location>
        <begin position="399"/>
        <end position="422"/>
    </location>
</feature>
<dbReference type="NCBIfam" id="TIGR00842">
    <property type="entry name" value="bcct"/>
    <property type="match status" value="1"/>
</dbReference>
<dbReference type="AlphaFoldDB" id="A0A1H9WVK0"/>
<dbReference type="PANTHER" id="PTHR30047">
    <property type="entry name" value="HIGH-AFFINITY CHOLINE TRANSPORT PROTEIN-RELATED"/>
    <property type="match status" value="1"/>
</dbReference>
<dbReference type="STRING" id="1464123.SAMN05444126_1512"/>